<keyword evidence="3" id="KW-1185">Reference proteome</keyword>
<dbReference type="VEuPathDB" id="FungiDB:RhiirA1_474389"/>
<name>A0A2I1H7F0_9GLOM</name>
<evidence type="ECO:0000313" key="2">
    <source>
        <dbReference type="EMBL" id="PKY54801.1"/>
    </source>
</evidence>
<evidence type="ECO:0000313" key="3">
    <source>
        <dbReference type="Proteomes" id="UP000234323"/>
    </source>
</evidence>
<reference evidence="2 3" key="1">
    <citation type="submission" date="2015-10" db="EMBL/GenBank/DDBJ databases">
        <title>Genome analyses suggest a sexual origin of heterokaryosis in a supposedly ancient asexual fungus.</title>
        <authorList>
            <person name="Ropars J."/>
            <person name="Sedzielewska K."/>
            <person name="Noel J."/>
            <person name="Charron P."/>
            <person name="Farinelli L."/>
            <person name="Marton T."/>
            <person name="Kruger M."/>
            <person name="Pelin A."/>
            <person name="Brachmann A."/>
            <person name="Corradi N."/>
        </authorList>
    </citation>
    <scope>NUCLEOTIDE SEQUENCE [LARGE SCALE GENOMIC DNA]</scope>
    <source>
        <strain evidence="2 3">A4</strain>
    </source>
</reference>
<sequence length="112" mass="12549">MSNVDTNNNVTFSSSNNSNNHHAFTHHNNQQSTSNNVFSPPQSYNDQNQPSNPSQSNILPLLNSFGININSPQATIIIIMPTTNSDIQNQLQRVLVRSEYDDKEMEIKSGIF</sequence>
<accession>A0A2I1H7F0</accession>
<proteinExistence type="predicted"/>
<feature type="compositionally biased region" description="Polar residues" evidence="1">
    <location>
        <begin position="30"/>
        <end position="58"/>
    </location>
</feature>
<dbReference type="AlphaFoldDB" id="A0A2I1H7F0"/>
<feature type="region of interest" description="Disordered" evidence="1">
    <location>
        <begin position="1"/>
        <end position="60"/>
    </location>
</feature>
<dbReference type="EMBL" id="LLXI01001691">
    <property type="protein sequence ID" value="PKY54801.1"/>
    <property type="molecule type" value="Genomic_DNA"/>
</dbReference>
<dbReference type="Proteomes" id="UP000234323">
    <property type="component" value="Unassembled WGS sequence"/>
</dbReference>
<feature type="compositionally biased region" description="Low complexity" evidence="1">
    <location>
        <begin position="1"/>
        <end position="29"/>
    </location>
</feature>
<gene>
    <name evidence="2" type="ORF">RhiirA4_473808</name>
</gene>
<protein>
    <submittedName>
        <fullName evidence="2">Uncharacterized protein</fullName>
    </submittedName>
</protein>
<evidence type="ECO:0000256" key="1">
    <source>
        <dbReference type="SAM" id="MobiDB-lite"/>
    </source>
</evidence>
<comment type="caution">
    <text evidence="2">The sequence shown here is derived from an EMBL/GenBank/DDBJ whole genome shotgun (WGS) entry which is preliminary data.</text>
</comment>
<organism evidence="2 3">
    <name type="scientific">Rhizophagus irregularis</name>
    <dbReference type="NCBI Taxonomy" id="588596"/>
    <lineage>
        <taxon>Eukaryota</taxon>
        <taxon>Fungi</taxon>
        <taxon>Fungi incertae sedis</taxon>
        <taxon>Mucoromycota</taxon>
        <taxon>Glomeromycotina</taxon>
        <taxon>Glomeromycetes</taxon>
        <taxon>Glomerales</taxon>
        <taxon>Glomeraceae</taxon>
        <taxon>Rhizophagus</taxon>
    </lineage>
</organism>